<gene>
    <name evidence="3" type="ORF">NC653_036017</name>
</gene>
<dbReference type="Proteomes" id="UP001164929">
    <property type="component" value="Chromosome 16"/>
</dbReference>
<dbReference type="EMBL" id="JAQIZT010000016">
    <property type="protein sequence ID" value="KAJ6967952.1"/>
    <property type="molecule type" value="Genomic_DNA"/>
</dbReference>
<evidence type="ECO:0000256" key="2">
    <source>
        <dbReference type="SAM" id="Phobius"/>
    </source>
</evidence>
<keyword evidence="2" id="KW-0812">Transmembrane</keyword>
<accession>A0AAD6LLD6</accession>
<dbReference type="InterPro" id="IPR004158">
    <property type="entry name" value="DUF247_pln"/>
</dbReference>
<reference evidence="3 4" key="1">
    <citation type="journal article" date="2023" name="Mol. Ecol. Resour.">
        <title>Chromosome-level genome assembly of a triploid poplar Populus alba 'Berolinensis'.</title>
        <authorList>
            <person name="Chen S."/>
            <person name="Yu Y."/>
            <person name="Wang X."/>
            <person name="Wang S."/>
            <person name="Zhang T."/>
            <person name="Zhou Y."/>
            <person name="He R."/>
            <person name="Meng N."/>
            <person name="Wang Y."/>
            <person name="Liu W."/>
            <person name="Liu Z."/>
            <person name="Liu J."/>
            <person name="Guo Q."/>
            <person name="Huang H."/>
            <person name="Sederoff R.R."/>
            <person name="Wang G."/>
            <person name="Qu G."/>
            <person name="Chen S."/>
        </authorList>
    </citation>
    <scope>NUCLEOTIDE SEQUENCE [LARGE SCALE GENOMIC DNA]</scope>
    <source>
        <strain evidence="3">SC-2020</strain>
    </source>
</reference>
<protein>
    <submittedName>
        <fullName evidence="3">Uncharacterized protein</fullName>
    </submittedName>
</protein>
<proteinExistence type="predicted"/>
<dbReference type="AlphaFoldDB" id="A0AAD6LLD6"/>
<dbReference type="PANTHER" id="PTHR31170:SF25">
    <property type="entry name" value="BNAA09G04570D PROTEIN"/>
    <property type="match status" value="1"/>
</dbReference>
<evidence type="ECO:0000256" key="1">
    <source>
        <dbReference type="SAM" id="MobiDB-lite"/>
    </source>
</evidence>
<sequence>MSDSSDSTVNNDVHSSSSENYQWLIKIKNAGTEETTHDDNQRKGPDHFPKVPPTLRDIQQNRDCYDPSVVSIGPYHHGKTKALEEMEKFKETYALDFVKDCKKLIAVIDSEVEAMLSVAKNWYPEDARENFNDEQLAKMMFLDGCFIVQFLFCLYQQPENLEMSRHDAALVTKDLFLLENQLPFEVLTKLMSFRNPDHKNPMKILTDFCYQVRASPAGTELKEKITKIFRELPKSLAIRNPQGPAPDQPADAAHLLELLHKQFCSGTIVSENSERSSCKNNSQMNWYRYYPAEELRKVGIDFKPSKTGLFTDVQFKRRWLITRSLYIPPLRIDSSTKSLLLNLVAYEACHNKSQVTSYVCFMDSLIDTHRDVQGLRSKGILLNTLGSDEKAAELFNQIASHLIPDPYAYIQVKSSIEKEHMKVLKKWVAMWLRVYFNSPWTFIAFVAATFTIILTAIQTYIALFPLKDR</sequence>
<feature type="transmembrane region" description="Helical" evidence="2">
    <location>
        <begin position="440"/>
        <end position="463"/>
    </location>
</feature>
<keyword evidence="4" id="KW-1185">Reference proteome</keyword>
<dbReference type="Pfam" id="PF03140">
    <property type="entry name" value="DUF247"/>
    <property type="match status" value="1"/>
</dbReference>
<keyword evidence="2" id="KW-0472">Membrane</keyword>
<feature type="compositionally biased region" description="Basic and acidic residues" evidence="1">
    <location>
        <begin position="34"/>
        <end position="49"/>
    </location>
</feature>
<name>A0AAD6LLD6_9ROSI</name>
<organism evidence="3 4">
    <name type="scientific">Populus alba x Populus x berolinensis</name>
    <dbReference type="NCBI Taxonomy" id="444605"/>
    <lineage>
        <taxon>Eukaryota</taxon>
        <taxon>Viridiplantae</taxon>
        <taxon>Streptophyta</taxon>
        <taxon>Embryophyta</taxon>
        <taxon>Tracheophyta</taxon>
        <taxon>Spermatophyta</taxon>
        <taxon>Magnoliopsida</taxon>
        <taxon>eudicotyledons</taxon>
        <taxon>Gunneridae</taxon>
        <taxon>Pentapetalae</taxon>
        <taxon>rosids</taxon>
        <taxon>fabids</taxon>
        <taxon>Malpighiales</taxon>
        <taxon>Salicaceae</taxon>
        <taxon>Saliceae</taxon>
        <taxon>Populus</taxon>
    </lineage>
</organism>
<evidence type="ECO:0000313" key="4">
    <source>
        <dbReference type="Proteomes" id="UP001164929"/>
    </source>
</evidence>
<evidence type="ECO:0000313" key="3">
    <source>
        <dbReference type="EMBL" id="KAJ6967952.1"/>
    </source>
</evidence>
<dbReference type="PANTHER" id="PTHR31170">
    <property type="entry name" value="BNAC04G53230D PROTEIN"/>
    <property type="match status" value="1"/>
</dbReference>
<comment type="caution">
    <text evidence="3">The sequence shown here is derived from an EMBL/GenBank/DDBJ whole genome shotgun (WGS) entry which is preliminary data.</text>
</comment>
<feature type="region of interest" description="Disordered" evidence="1">
    <location>
        <begin position="27"/>
        <end position="58"/>
    </location>
</feature>
<keyword evidence="2" id="KW-1133">Transmembrane helix</keyword>